<dbReference type="OrthoDB" id="5294899at2"/>
<protein>
    <submittedName>
        <fullName evidence="4">Gamma carbonic anhydrase family protein</fullName>
    </submittedName>
</protein>
<dbReference type="InterPro" id="IPR018357">
    <property type="entry name" value="Hexapep_transf_CS"/>
</dbReference>
<dbReference type="InterPro" id="IPR047324">
    <property type="entry name" value="LbH_gamma_CA-like"/>
</dbReference>
<evidence type="ECO:0000256" key="1">
    <source>
        <dbReference type="ARBA" id="ARBA00022679"/>
    </source>
</evidence>
<keyword evidence="5" id="KW-1185">Reference proteome</keyword>
<gene>
    <name evidence="4" type="ORF">GCL60_05820</name>
</gene>
<dbReference type="InterPro" id="IPR001451">
    <property type="entry name" value="Hexapep"/>
</dbReference>
<dbReference type="SUPFAM" id="SSF51161">
    <property type="entry name" value="Trimeric LpxA-like enzymes"/>
    <property type="match status" value="1"/>
</dbReference>
<name>A0A6N6VTX2_9BACT</name>
<accession>A0A6N6VTX2</accession>
<evidence type="ECO:0000256" key="3">
    <source>
        <dbReference type="ARBA" id="ARBA00023315"/>
    </source>
</evidence>
<dbReference type="Proteomes" id="UP000437748">
    <property type="component" value="Unassembled WGS sequence"/>
</dbReference>
<comment type="caution">
    <text evidence="4">The sequence shown here is derived from an EMBL/GenBank/DDBJ whole genome shotgun (WGS) entry which is preliminary data.</text>
</comment>
<dbReference type="PANTHER" id="PTHR13061">
    <property type="entry name" value="DYNACTIN SUBUNIT P25"/>
    <property type="match status" value="1"/>
</dbReference>
<evidence type="ECO:0000256" key="2">
    <source>
        <dbReference type="ARBA" id="ARBA00022737"/>
    </source>
</evidence>
<dbReference type="RefSeq" id="WP_153419265.1">
    <property type="nucleotide sequence ID" value="NZ_WFLM01000002.1"/>
</dbReference>
<sequence length="190" mass="20668">MTQNEKIKTNRSPHATIISYNGIYPKLTDSVFLADGARIIGDVIIEQNCSIWFNAIVRGDVNSIYIGKNTNIQDNSVVHCTYQKFATHIANDVSVGHLATIHGCKIERGCLIGMGAIIMDGAIIGEESIVGAGAIVTQGVTIPPRSLVLGSPAKVMRQVSDKEYEGVIATTLRYLEYAKGYNYSLSKKDF</sequence>
<evidence type="ECO:0000313" key="5">
    <source>
        <dbReference type="Proteomes" id="UP000437748"/>
    </source>
</evidence>
<dbReference type="GO" id="GO:0016746">
    <property type="term" value="F:acyltransferase activity"/>
    <property type="evidence" value="ECO:0007669"/>
    <property type="project" value="UniProtKB-KW"/>
</dbReference>
<evidence type="ECO:0000313" key="4">
    <source>
        <dbReference type="EMBL" id="KAB8039780.1"/>
    </source>
</evidence>
<dbReference type="AlphaFoldDB" id="A0A6N6VTX2"/>
<dbReference type="InterPro" id="IPR050484">
    <property type="entry name" value="Transf_Hexapept/Carb_Anhydrase"/>
</dbReference>
<dbReference type="EMBL" id="WFLM01000002">
    <property type="protein sequence ID" value="KAB8039780.1"/>
    <property type="molecule type" value="Genomic_DNA"/>
</dbReference>
<reference evidence="4 5" key="1">
    <citation type="submission" date="2019-10" db="EMBL/GenBank/DDBJ databases">
        <title>New species of Slilvanegrellaceae.</title>
        <authorList>
            <person name="Pitt A."/>
            <person name="Hahn M.W."/>
        </authorList>
    </citation>
    <scope>NUCLEOTIDE SEQUENCE [LARGE SCALE GENOMIC DNA]</scope>
    <source>
        <strain evidence="4 5">SP-Ram-0.45-NSY-1</strain>
    </source>
</reference>
<dbReference type="PANTHER" id="PTHR13061:SF29">
    <property type="entry name" value="GAMMA CARBONIC ANHYDRASE-LIKE 1, MITOCHONDRIAL-RELATED"/>
    <property type="match status" value="1"/>
</dbReference>
<dbReference type="InterPro" id="IPR011004">
    <property type="entry name" value="Trimer_LpxA-like_sf"/>
</dbReference>
<dbReference type="Pfam" id="PF00132">
    <property type="entry name" value="Hexapep"/>
    <property type="match status" value="1"/>
</dbReference>
<dbReference type="CDD" id="cd04645">
    <property type="entry name" value="LbH_gamma_CA_like"/>
    <property type="match status" value="1"/>
</dbReference>
<dbReference type="Gene3D" id="2.160.10.10">
    <property type="entry name" value="Hexapeptide repeat proteins"/>
    <property type="match status" value="1"/>
</dbReference>
<dbReference type="PROSITE" id="PS00101">
    <property type="entry name" value="HEXAPEP_TRANSFERASES"/>
    <property type="match status" value="1"/>
</dbReference>
<keyword evidence="3" id="KW-0012">Acyltransferase</keyword>
<proteinExistence type="predicted"/>
<organism evidence="4 5">
    <name type="scientific">Silvanigrella paludirubra</name>
    <dbReference type="NCBI Taxonomy" id="2499159"/>
    <lineage>
        <taxon>Bacteria</taxon>
        <taxon>Pseudomonadati</taxon>
        <taxon>Bdellovibrionota</taxon>
        <taxon>Oligoflexia</taxon>
        <taxon>Silvanigrellales</taxon>
        <taxon>Silvanigrellaceae</taxon>
        <taxon>Silvanigrella</taxon>
    </lineage>
</organism>
<keyword evidence="2" id="KW-0677">Repeat</keyword>
<keyword evidence="1" id="KW-0808">Transferase</keyword>